<dbReference type="KEGG" id="ruv:EC9_05400"/>
<keyword evidence="3" id="KW-1185">Reference proteome</keyword>
<dbReference type="PANTHER" id="PTHR42307">
    <property type="entry name" value="PUP DEAMIDASE/DEPUPYLASE"/>
    <property type="match status" value="1"/>
</dbReference>
<dbReference type="GO" id="GO:0070490">
    <property type="term" value="P:protein pupylation"/>
    <property type="evidence" value="ECO:0007669"/>
    <property type="project" value="TreeGrafter"/>
</dbReference>
<dbReference type="EC" id="3.4.-.-" evidence="2"/>
<evidence type="ECO:0000313" key="3">
    <source>
        <dbReference type="Proteomes" id="UP000319557"/>
    </source>
</evidence>
<keyword evidence="1" id="KW-0812">Transmembrane</keyword>
<feature type="transmembrane region" description="Helical" evidence="1">
    <location>
        <begin position="175"/>
        <end position="196"/>
    </location>
</feature>
<dbReference type="GO" id="GO:0019941">
    <property type="term" value="P:modification-dependent protein catabolic process"/>
    <property type="evidence" value="ECO:0007669"/>
    <property type="project" value="InterPro"/>
</dbReference>
<organism evidence="2 3">
    <name type="scientific">Rosistilla ulvae</name>
    <dbReference type="NCBI Taxonomy" id="1930277"/>
    <lineage>
        <taxon>Bacteria</taxon>
        <taxon>Pseudomonadati</taxon>
        <taxon>Planctomycetota</taxon>
        <taxon>Planctomycetia</taxon>
        <taxon>Pirellulales</taxon>
        <taxon>Pirellulaceae</taxon>
        <taxon>Rosistilla</taxon>
    </lineage>
</organism>
<gene>
    <name evidence="2" type="primary">dop_1</name>
    <name evidence="2" type="ORF">EC9_05400</name>
</gene>
<evidence type="ECO:0000313" key="2">
    <source>
        <dbReference type="EMBL" id="QDS86378.1"/>
    </source>
</evidence>
<protein>
    <submittedName>
        <fullName evidence="2">Pup deamidase/depupylase</fullName>
        <ecNumber evidence="2">3.4.-.-</ecNumber>
    </submittedName>
</protein>
<sequence>MQTHSNKANSAVPSRLLRRHIGLETEYATVVQTPADQEHPPSRREVYDAVCKSLTQSVPTAKARFDDCRLFLATGGAISLESCFDWMDQPGGLIEGATPECSSPRNLLVCQRAQDRLFADAVAECDLPASVCLLKNSRDAEDHVYGCQENYSADVASGPMLWAYRAGILMLIPMYMLYVAICLTLTFLGVSLLVSLKSVGAIVRGRRPCLESLLDIPNWCIRAAAGLLRIVHAPLTCLLWLVARFTAFRQQRQGLTPFLISRTILCGSGHLNARGKFSLSGKAAAINSMVGMGGYLNERPIYVFGHWLQTMCSESIISPRCLLELLGRRQRLQIGLADSNVADAAEYLKVGATSLVLDMIEAGYAKGLPKLKKPLEALQQIASDWSLIARVATNSGPMTALEIQQAYLHRCRQFVFDSEEPANSEAWDILELWEQMLDAAGQIRELPVDYEPSLAKIDWASKKWLIDQMGSDASLASRKKVDLRYHELSPNGYYHRLTGAVPCCSIVEVDEISSAMRMPPKDTPASRRGNLIREFAGSETAISASWSHVIIGSGKSRRTFAVKPPRRPAPLTKRDRH</sequence>
<keyword evidence="1" id="KW-0472">Membrane</keyword>
<evidence type="ECO:0000256" key="1">
    <source>
        <dbReference type="SAM" id="Phobius"/>
    </source>
</evidence>
<keyword evidence="1" id="KW-1133">Transmembrane helix</keyword>
<reference evidence="2 3" key="1">
    <citation type="submission" date="2019-02" db="EMBL/GenBank/DDBJ databases">
        <title>Deep-cultivation of Planctomycetes and their phenomic and genomic characterization uncovers novel biology.</title>
        <authorList>
            <person name="Wiegand S."/>
            <person name="Jogler M."/>
            <person name="Boedeker C."/>
            <person name="Pinto D."/>
            <person name="Vollmers J."/>
            <person name="Rivas-Marin E."/>
            <person name="Kohn T."/>
            <person name="Peeters S.H."/>
            <person name="Heuer A."/>
            <person name="Rast P."/>
            <person name="Oberbeckmann S."/>
            <person name="Bunk B."/>
            <person name="Jeske O."/>
            <person name="Meyerdierks A."/>
            <person name="Storesund J.E."/>
            <person name="Kallscheuer N."/>
            <person name="Luecker S."/>
            <person name="Lage O.M."/>
            <person name="Pohl T."/>
            <person name="Merkel B.J."/>
            <person name="Hornburger P."/>
            <person name="Mueller R.-W."/>
            <person name="Bruemmer F."/>
            <person name="Labrenz M."/>
            <person name="Spormann A.M."/>
            <person name="Op den Camp H."/>
            <person name="Overmann J."/>
            <person name="Amann R."/>
            <person name="Jetten M.S.M."/>
            <person name="Mascher T."/>
            <person name="Medema M.H."/>
            <person name="Devos D.P."/>
            <person name="Kaster A.-K."/>
            <person name="Ovreas L."/>
            <person name="Rohde M."/>
            <person name="Galperin M.Y."/>
            <person name="Jogler C."/>
        </authorList>
    </citation>
    <scope>NUCLEOTIDE SEQUENCE [LARGE SCALE GENOMIC DNA]</scope>
    <source>
        <strain evidence="2 3">EC9</strain>
    </source>
</reference>
<dbReference type="InterPro" id="IPR004347">
    <property type="entry name" value="Pup_ligase/deamidase"/>
</dbReference>
<dbReference type="PANTHER" id="PTHR42307:SF2">
    <property type="entry name" value="PUP DEAMIDASE_DEPUPYLASE"/>
    <property type="match status" value="1"/>
</dbReference>
<dbReference type="AlphaFoldDB" id="A0A517LUU0"/>
<accession>A0A517LUU0</accession>
<keyword evidence="2" id="KW-0378">Hydrolase</keyword>
<feature type="transmembrane region" description="Helical" evidence="1">
    <location>
        <begin position="216"/>
        <end position="243"/>
    </location>
</feature>
<dbReference type="GO" id="GO:0010498">
    <property type="term" value="P:proteasomal protein catabolic process"/>
    <property type="evidence" value="ECO:0007669"/>
    <property type="project" value="InterPro"/>
</dbReference>
<dbReference type="Pfam" id="PF03136">
    <property type="entry name" value="Pup_ligase"/>
    <property type="match status" value="1"/>
</dbReference>
<dbReference type="EMBL" id="CP036261">
    <property type="protein sequence ID" value="QDS86378.1"/>
    <property type="molecule type" value="Genomic_DNA"/>
</dbReference>
<dbReference type="GO" id="GO:0005524">
    <property type="term" value="F:ATP binding"/>
    <property type="evidence" value="ECO:0007669"/>
    <property type="project" value="TreeGrafter"/>
</dbReference>
<name>A0A517LUU0_9BACT</name>
<dbReference type="GO" id="GO:0016787">
    <property type="term" value="F:hydrolase activity"/>
    <property type="evidence" value="ECO:0007669"/>
    <property type="project" value="UniProtKB-KW"/>
</dbReference>
<dbReference type="Proteomes" id="UP000319557">
    <property type="component" value="Chromosome"/>
</dbReference>
<proteinExistence type="predicted"/>